<evidence type="ECO:0000313" key="2">
    <source>
        <dbReference type="Proteomes" id="UP000294359"/>
    </source>
</evidence>
<protein>
    <submittedName>
        <fullName evidence="1">Uncharacterized protein</fullName>
    </submittedName>
</protein>
<dbReference type="RefSeq" id="WP_134383835.1">
    <property type="nucleotide sequence ID" value="NZ_BMWW01000005.1"/>
</dbReference>
<dbReference type="EMBL" id="CP038026">
    <property type="protein sequence ID" value="QBQ35596.1"/>
    <property type="molecule type" value="Genomic_DNA"/>
</dbReference>
<evidence type="ECO:0000313" key="1">
    <source>
        <dbReference type="EMBL" id="QBQ35596.1"/>
    </source>
</evidence>
<dbReference type="Proteomes" id="UP000294359">
    <property type="component" value="Chromosome"/>
</dbReference>
<gene>
    <name evidence="1" type="ORF">E1742_05005</name>
</gene>
<proteinExistence type="predicted"/>
<reference evidence="1 2" key="1">
    <citation type="submission" date="2019-03" db="EMBL/GenBank/DDBJ databases">
        <title>Draft Genome Sequences of Six Type Strains of the Genus Massilia.</title>
        <authorList>
            <person name="Miess H."/>
            <person name="Frediansyhah A."/>
            <person name="Gross H."/>
        </authorList>
    </citation>
    <scope>NUCLEOTIDE SEQUENCE [LARGE SCALE GENOMIC DNA]</scope>
    <source>
        <strain evidence="1 2">DSM 17505</strain>
    </source>
</reference>
<accession>A0ABX5S5J4</accession>
<name>A0ABX5S5J4_9BURK</name>
<keyword evidence="2" id="KW-1185">Reference proteome</keyword>
<organism evidence="1 2">
    <name type="scientific">Pseudoduganella plicata</name>
    <dbReference type="NCBI Taxonomy" id="321984"/>
    <lineage>
        <taxon>Bacteria</taxon>
        <taxon>Pseudomonadati</taxon>
        <taxon>Pseudomonadota</taxon>
        <taxon>Betaproteobacteria</taxon>
        <taxon>Burkholderiales</taxon>
        <taxon>Oxalobacteraceae</taxon>
        <taxon>Telluria group</taxon>
        <taxon>Pseudoduganella</taxon>
    </lineage>
</organism>
<sequence>MMQALMAHMTLYPEAMPGRPLFVVRDGSGQPLVFVIDAAGRLLLLRAGAWKAIGLPGPVTRADIRQAVDGTLSVALALVDGTILVATGVASTRTDGWPESLAPCSGLPADAQVTRLAFGPLQEGAPPLLLVGATAEGATATWYGNAATPAQGLRPLRLPDGACAVGSYRLPGAWTLREGALRFTSFDTAGWKVDVAYPHLPAATASVLLAAGSMPNVPDVFAAGASIVVYRGNNPVPQRVADVAGARLVWNARSEAGEYLIYADGDDALWLVSRPAGGAWRTPAPLTPQRAVPMLADDGILHMATLHGDTLTLSRHDVHGALLEQTAISLPTNENGAATI</sequence>